<dbReference type="InterPro" id="IPR017871">
    <property type="entry name" value="ABC_transporter-like_CS"/>
</dbReference>
<dbReference type="eggNOG" id="COG1116">
    <property type="taxonomic scope" value="Bacteria"/>
</dbReference>
<dbReference type="AlphaFoldDB" id="K8X2F8"/>
<evidence type="ECO:0000313" key="6">
    <source>
        <dbReference type="EMBL" id="EKT62665.1"/>
    </source>
</evidence>
<dbReference type="EMBL" id="AKKL01000018">
    <property type="protein sequence ID" value="EKT62665.1"/>
    <property type="molecule type" value="Genomic_DNA"/>
</dbReference>
<name>K8X2F8_9GAMM</name>
<evidence type="ECO:0000313" key="7">
    <source>
        <dbReference type="Proteomes" id="UP000009336"/>
    </source>
</evidence>
<keyword evidence="7" id="KW-1185">Reference proteome</keyword>
<dbReference type="PROSITE" id="PS50893">
    <property type="entry name" value="ABC_TRANSPORTER_2"/>
    <property type="match status" value="1"/>
</dbReference>
<dbReference type="Gene3D" id="3.40.50.300">
    <property type="entry name" value="P-loop containing nucleotide triphosphate hydrolases"/>
    <property type="match status" value="1"/>
</dbReference>
<evidence type="ECO:0000256" key="2">
    <source>
        <dbReference type="ARBA" id="ARBA00022448"/>
    </source>
</evidence>
<sequence>MTNTKTKCIEIKQVSLTFSTKKTQQHVLDDISLTVDHGEFVVLLGPSGCGKSTILNLIAGFEKPNSGNIQCQNVPILAPGPDRGMVFQQDNLYPWLTVSDNVSFGLRLQGIKQETIQLETQKFLKLVGLQKFGEHYPWQLSGGMKQRAAMARAWLPNPDVLLMDEPFGALDAQTRIMMQELLLSAWQQTKTTILFVTHDVEEALFLADRILIMSAHPGRIVEEISLPFGRQRDIETLALTEGYSEIKQRVLHRVRTEARRHLDIGTGE</sequence>
<dbReference type="InterPro" id="IPR003439">
    <property type="entry name" value="ABC_transporter-like_ATP-bd"/>
</dbReference>
<feature type="domain" description="ABC transporter" evidence="5">
    <location>
        <begin position="11"/>
        <end position="240"/>
    </location>
</feature>
<keyword evidence="2" id="KW-0813">Transport</keyword>
<organism evidence="6 7">
    <name type="scientific">Providencia burhodogranariea DSM 19968</name>
    <dbReference type="NCBI Taxonomy" id="1141662"/>
    <lineage>
        <taxon>Bacteria</taxon>
        <taxon>Pseudomonadati</taxon>
        <taxon>Pseudomonadota</taxon>
        <taxon>Gammaproteobacteria</taxon>
        <taxon>Enterobacterales</taxon>
        <taxon>Morganellaceae</taxon>
        <taxon>Providencia</taxon>
    </lineage>
</organism>
<dbReference type="PANTHER" id="PTHR42788">
    <property type="entry name" value="TAURINE IMPORT ATP-BINDING PROTEIN-RELATED"/>
    <property type="match status" value="1"/>
</dbReference>
<dbReference type="OrthoDB" id="9802264at2"/>
<dbReference type="PATRIC" id="fig|1141662.3.peg.1344"/>
<dbReference type="GO" id="GO:0016887">
    <property type="term" value="F:ATP hydrolysis activity"/>
    <property type="evidence" value="ECO:0007669"/>
    <property type="project" value="InterPro"/>
</dbReference>
<evidence type="ECO:0000256" key="3">
    <source>
        <dbReference type="ARBA" id="ARBA00022741"/>
    </source>
</evidence>
<dbReference type="CDD" id="cd03293">
    <property type="entry name" value="ABC_NrtD_SsuB_transporters"/>
    <property type="match status" value="1"/>
</dbReference>
<gene>
    <name evidence="6" type="ORF">OOA_06621</name>
</gene>
<dbReference type="Pfam" id="PF00005">
    <property type="entry name" value="ABC_tran"/>
    <property type="match status" value="1"/>
</dbReference>
<evidence type="ECO:0000256" key="1">
    <source>
        <dbReference type="ARBA" id="ARBA00005417"/>
    </source>
</evidence>
<comment type="similarity">
    <text evidence="1">Belongs to the ABC transporter superfamily.</text>
</comment>
<dbReference type="PROSITE" id="PS00211">
    <property type="entry name" value="ABC_TRANSPORTER_1"/>
    <property type="match status" value="1"/>
</dbReference>
<dbReference type="SMART" id="SM00382">
    <property type="entry name" value="AAA"/>
    <property type="match status" value="1"/>
</dbReference>
<dbReference type="InterPro" id="IPR027417">
    <property type="entry name" value="P-loop_NTPase"/>
</dbReference>
<protein>
    <submittedName>
        <fullName evidence="6">ABC transporter-like protein</fullName>
    </submittedName>
</protein>
<evidence type="ECO:0000256" key="4">
    <source>
        <dbReference type="ARBA" id="ARBA00022840"/>
    </source>
</evidence>
<proteinExistence type="inferred from homology"/>
<keyword evidence="3" id="KW-0547">Nucleotide-binding</keyword>
<dbReference type="Proteomes" id="UP000009336">
    <property type="component" value="Unassembled WGS sequence"/>
</dbReference>
<accession>K8X2F8</accession>
<reference evidence="6 7" key="1">
    <citation type="journal article" date="2012" name="BMC Genomics">
        <title>Comparative genomics of bacteria in the genus Providencia isolated from wild Drosophila melanogaster.</title>
        <authorList>
            <person name="Galac M.R."/>
            <person name="Lazzaro B.P."/>
        </authorList>
    </citation>
    <scope>NUCLEOTIDE SEQUENCE [LARGE SCALE GENOMIC DNA]</scope>
    <source>
        <strain evidence="6 7">DSM 19968</strain>
    </source>
</reference>
<dbReference type="PANTHER" id="PTHR42788:SF13">
    <property type="entry name" value="ALIPHATIC SULFONATES IMPORT ATP-BINDING PROTEIN SSUB"/>
    <property type="match status" value="1"/>
</dbReference>
<dbReference type="GO" id="GO:0005524">
    <property type="term" value="F:ATP binding"/>
    <property type="evidence" value="ECO:0007669"/>
    <property type="project" value="UniProtKB-KW"/>
</dbReference>
<dbReference type="HOGENOM" id="CLU_000604_1_22_6"/>
<keyword evidence="4" id="KW-0067">ATP-binding</keyword>
<dbReference type="SUPFAM" id="SSF52540">
    <property type="entry name" value="P-loop containing nucleoside triphosphate hydrolases"/>
    <property type="match status" value="1"/>
</dbReference>
<comment type="caution">
    <text evidence="6">The sequence shown here is derived from an EMBL/GenBank/DDBJ whole genome shotgun (WGS) entry which is preliminary data.</text>
</comment>
<dbReference type="RefSeq" id="WP_008911353.1">
    <property type="nucleotide sequence ID" value="NZ_KB233222.1"/>
</dbReference>
<dbReference type="STRING" id="1141662.OOA_06621"/>
<evidence type="ECO:0000259" key="5">
    <source>
        <dbReference type="PROSITE" id="PS50893"/>
    </source>
</evidence>
<dbReference type="InterPro" id="IPR003593">
    <property type="entry name" value="AAA+_ATPase"/>
</dbReference>
<dbReference type="InterPro" id="IPR050166">
    <property type="entry name" value="ABC_transporter_ATP-bind"/>
</dbReference>